<accession>I1BHE6</accession>
<dbReference type="AlphaFoldDB" id="I1BHE6"/>
<keyword evidence="2" id="KW-1185">Reference proteome</keyword>
<protein>
    <submittedName>
        <fullName evidence="1">Uncharacterized protein</fullName>
    </submittedName>
</protein>
<evidence type="ECO:0000313" key="1">
    <source>
        <dbReference type="EMBL" id="EIE75626.1"/>
    </source>
</evidence>
<evidence type="ECO:0000313" key="2">
    <source>
        <dbReference type="Proteomes" id="UP000009138"/>
    </source>
</evidence>
<proteinExistence type="predicted"/>
<dbReference type="InParanoid" id="I1BHE6"/>
<dbReference type="GeneID" id="93607302"/>
<dbReference type="EMBL" id="CH476732">
    <property type="protein sequence ID" value="EIE75626.1"/>
    <property type="molecule type" value="Genomic_DNA"/>
</dbReference>
<sequence>MSNFNVYACLKTFNVKRLLHKIKVKIVSFAKAIRFVWKAHRQWFFEQTLVLDEIVIN</sequence>
<dbReference type="VEuPathDB" id="FungiDB:RO3G_00330"/>
<dbReference type="RefSeq" id="XP_067511022.1">
    <property type="nucleotide sequence ID" value="XM_067654921.1"/>
</dbReference>
<name>I1BHE6_RHIO9</name>
<gene>
    <name evidence="1" type="ORF">RO3G_00330</name>
</gene>
<dbReference type="Proteomes" id="UP000009138">
    <property type="component" value="Unassembled WGS sequence"/>
</dbReference>
<organism evidence="1 2">
    <name type="scientific">Rhizopus delemar (strain RA 99-880 / ATCC MYA-4621 / FGSC 9543 / NRRL 43880)</name>
    <name type="common">Mucormycosis agent</name>
    <name type="synonym">Rhizopus arrhizus var. delemar</name>
    <dbReference type="NCBI Taxonomy" id="246409"/>
    <lineage>
        <taxon>Eukaryota</taxon>
        <taxon>Fungi</taxon>
        <taxon>Fungi incertae sedis</taxon>
        <taxon>Mucoromycota</taxon>
        <taxon>Mucoromycotina</taxon>
        <taxon>Mucoromycetes</taxon>
        <taxon>Mucorales</taxon>
        <taxon>Mucorineae</taxon>
        <taxon>Rhizopodaceae</taxon>
        <taxon>Rhizopus</taxon>
    </lineage>
</organism>
<reference evidence="1 2" key="1">
    <citation type="journal article" date="2009" name="PLoS Genet.">
        <title>Genomic analysis of the basal lineage fungus Rhizopus oryzae reveals a whole-genome duplication.</title>
        <authorList>
            <person name="Ma L.-J."/>
            <person name="Ibrahim A.S."/>
            <person name="Skory C."/>
            <person name="Grabherr M.G."/>
            <person name="Burger G."/>
            <person name="Butler M."/>
            <person name="Elias M."/>
            <person name="Idnurm A."/>
            <person name="Lang B.F."/>
            <person name="Sone T."/>
            <person name="Abe A."/>
            <person name="Calvo S.E."/>
            <person name="Corrochano L.M."/>
            <person name="Engels R."/>
            <person name="Fu J."/>
            <person name="Hansberg W."/>
            <person name="Kim J.-M."/>
            <person name="Kodira C.D."/>
            <person name="Koehrsen M.J."/>
            <person name="Liu B."/>
            <person name="Miranda-Saavedra D."/>
            <person name="O'Leary S."/>
            <person name="Ortiz-Castellanos L."/>
            <person name="Poulter R."/>
            <person name="Rodriguez-Romero J."/>
            <person name="Ruiz-Herrera J."/>
            <person name="Shen Y.-Q."/>
            <person name="Zeng Q."/>
            <person name="Galagan J."/>
            <person name="Birren B.W."/>
            <person name="Cuomo C.A."/>
            <person name="Wickes B.L."/>
        </authorList>
    </citation>
    <scope>NUCLEOTIDE SEQUENCE [LARGE SCALE GENOMIC DNA]</scope>
    <source>
        <strain evidence="2">RA 99-880 / ATCC MYA-4621 / FGSC 9543 / NRRL 43880</strain>
    </source>
</reference>